<dbReference type="InterPro" id="IPR002575">
    <property type="entry name" value="Aminoglycoside_PTrfase"/>
</dbReference>
<dbReference type="AlphaFoldDB" id="A0A6J4ISJ7"/>
<dbReference type="Gene3D" id="3.90.1200.10">
    <property type="match status" value="1"/>
</dbReference>
<proteinExistence type="inferred from homology"/>
<dbReference type="GO" id="GO:0009088">
    <property type="term" value="P:threonine biosynthetic process"/>
    <property type="evidence" value="ECO:0007669"/>
    <property type="project" value="TreeGrafter"/>
</dbReference>
<dbReference type="Gene3D" id="3.30.200.20">
    <property type="entry name" value="Phosphorylase Kinase, domain 1"/>
    <property type="match status" value="1"/>
</dbReference>
<dbReference type="SUPFAM" id="SSF56112">
    <property type="entry name" value="Protein kinase-like (PK-like)"/>
    <property type="match status" value="1"/>
</dbReference>
<comment type="similarity">
    <text evidence="1">Belongs to the pseudomonas-type ThrB family.</text>
</comment>
<name>A0A6J4ISJ7_9BACT</name>
<protein>
    <recommendedName>
        <fullName evidence="2">Aminoglycoside phosphotransferase domain-containing protein</fullName>
    </recommendedName>
</protein>
<evidence type="ECO:0000256" key="1">
    <source>
        <dbReference type="ARBA" id="ARBA00038240"/>
    </source>
</evidence>
<evidence type="ECO:0000313" key="3">
    <source>
        <dbReference type="EMBL" id="CAA9258373.1"/>
    </source>
</evidence>
<dbReference type="Pfam" id="PF01636">
    <property type="entry name" value="APH"/>
    <property type="match status" value="1"/>
</dbReference>
<organism evidence="3">
    <name type="scientific">uncultured Armatimonadetes bacterium</name>
    <dbReference type="NCBI Taxonomy" id="157466"/>
    <lineage>
        <taxon>Bacteria</taxon>
        <taxon>Bacillati</taxon>
        <taxon>Armatimonadota</taxon>
        <taxon>environmental samples</taxon>
    </lineage>
</organism>
<dbReference type="EMBL" id="CADCTO010000296">
    <property type="protein sequence ID" value="CAA9258373.1"/>
    <property type="molecule type" value="Genomic_DNA"/>
</dbReference>
<dbReference type="PANTHER" id="PTHR21064:SF6">
    <property type="entry name" value="AMINOGLYCOSIDE PHOSPHOTRANSFERASE DOMAIN-CONTAINING PROTEIN"/>
    <property type="match status" value="1"/>
</dbReference>
<gene>
    <name evidence="3" type="ORF">AVDCRST_MAG63-2287</name>
</gene>
<dbReference type="InterPro" id="IPR011009">
    <property type="entry name" value="Kinase-like_dom_sf"/>
</dbReference>
<dbReference type="InterPro" id="IPR050249">
    <property type="entry name" value="Pseudomonas-type_ThrB"/>
</dbReference>
<sequence length="335" mass="37496">MPVFPTTHSIPSPEAVKDRVLPGYSIGRPERCTLHMSGVNDIYAVQTDSGRPYILKVYRFGWRSEAEVLYELDLLEHLHSKGVSVALPVPREDGARTYPVPAPEGVRQAVLFEYAAGKAPSWPFYENEAEARLLGGMLATIHNGAAGFRSRHRRARLDEAFFLDETLSAARPYLAAHRAEDWQYLSGLTERLRARLRALDTAGLSRGVCHGDYHPGNVFIADDQVVTAYDFDVCGPGWTAYDLGVWREGAGTNGNVWASFLNGYREKRAVSAADLEAVPLFRVLRMLDLVRLKTTFTTRGQWDSWDIDFFFNDTFASLREREGEALGPAAPVERE</sequence>
<reference evidence="3" key="1">
    <citation type="submission" date="2020-02" db="EMBL/GenBank/DDBJ databases">
        <authorList>
            <person name="Meier V. D."/>
        </authorList>
    </citation>
    <scope>NUCLEOTIDE SEQUENCE</scope>
    <source>
        <strain evidence="3">AVDCRST_MAG63</strain>
    </source>
</reference>
<evidence type="ECO:0000259" key="2">
    <source>
        <dbReference type="Pfam" id="PF01636"/>
    </source>
</evidence>
<accession>A0A6J4ISJ7</accession>
<dbReference type="PANTHER" id="PTHR21064">
    <property type="entry name" value="AMINOGLYCOSIDE PHOSPHOTRANSFERASE DOMAIN-CONTAINING PROTEIN-RELATED"/>
    <property type="match status" value="1"/>
</dbReference>
<dbReference type="GO" id="GO:0004413">
    <property type="term" value="F:homoserine kinase activity"/>
    <property type="evidence" value="ECO:0007669"/>
    <property type="project" value="TreeGrafter"/>
</dbReference>
<feature type="domain" description="Aminoglycoside phosphotransferase" evidence="2">
    <location>
        <begin position="40"/>
        <end position="245"/>
    </location>
</feature>